<keyword evidence="1" id="KW-1133">Transmembrane helix</keyword>
<dbReference type="GO" id="GO:0080120">
    <property type="term" value="P:CAAX-box protein maturation"/>
    <property type="evidence" value="ECO:0007669"/>
    <property type="project" value="UniProtKB-ARBA"/>
</dbReference>
<comment type="caution">
    <text evidence="3">The sequence shown here is derived from an EMBL/GenBank/DDBJ whole genome shotgun (WGS) entry which is preliminary data.</text>
</comment>
<dbReference type="InterPro" id="IPR052710">
    <property type="entry name" value="CAAX_protease"/>
</dbReference>
<dbReference type="GO" id="GO:0004175">
    <property type="term" value="F:endopeptidase activity"/>
    <property type="evidence" value="ECO:0007669"/>
    <property type="project" value="UniProtKB-ARBA"/>
</dbReference>
<dbReference type="PANTHER" id="PTHR36435:SF1">
    <property type="entry name" value="CAAX AMINO TERMINAL PROTEASE FAMILY PROTEIN"/>
    <property type="match status" value="1"/>
</dbReference>
<feature type="transmembrane region" description="Helical" evidence="1">
    <location>
        <begin position="170"/>
        <end position="190"/>
    </location>
</feature>
<name>A0A0W1R6A9_9EURY</name>
<feature type="transmembrane region" description="Helical" evidence="1">
    <location>
        <begin position="21"/>
        <end position="49"/>
    </location>
</feature>
<keyword evidence="1" id="KW-0812">Transmembrane</keyword>
<gene>
    <name evidence="3" type="ORF">AUR64_14100</name>
</gene>
<dbReference type="STRING" id="1514971.AUR64_14100"/>
<organism evidence="3 4">
    <name type="scientific">Haloprofundus marisrubri</name>
    <dbReference type="NCBI Taxonomy" id="1514971"/>
    <lineage>
        <taxon>Archaea</taxon>
        <taxon>Methanobacteriati</taxon>
        <taxon>Methanobacteriota</taxon>
        <taxon>Stenosarchaea group</taxon>
        <taxon>Halobacteria</taxon>
        <taxon>Halobacteriales</taxon>
        <taxon>Haloferacaceae</taxon>
        <taxon>Haloprofundus</taxon>
    </lineage>
</organism>
<keyword evidence="1" id="KW-0472">Membrane</keyword>
<dbReference type="AlphaFoldDB" id="A0A0W1R6A9"/>
<dbReference type="RefSeq" id="WP_058582091.1">
    <property type="nucleotide sequence ID" value="NZ_LOPU01000029.1"/>
</dbReference>
<feature type="transmembrane region" description="Helical" evidence="1">
    <location>
        <begin position="222"/>
        <end position="243"/>
    </location>
</feature>
<accession>A0A0W1R6A9</accession>
<feature type="transmembrane region" description="Helical" evidence="1">
    <location>
        <begin position="97"/>
        <end position="117"/>
    </location>
</feature>
<evidence type="ECO:0000313" key="4">
    <source>
        <dbReference type="Proteomes" id="UP000054387"/>
    </source>
</evidence>
<dbReference type="EMBL" id="LOPU01000029">
    <property type="protein sequence ID" value="KTG08938.1"/>
    <property type="molecule type" value="Genomic_DNA"/>
</dbReference>
<keyword evidence="4" id="KW-1185">Reference proteome</keyword>
<evidence type="ECO:0000256" key="1">
    <source>
        <dbReference type="SAM" id="Phobius"/>
    </source>
</evidence>
<dbReference type="Pfam" id="PF02517">
    <property type="entry name" value="Rce1-like"/>
    <property type="match status" value="1"/>
</dbReference>
<sequence length="251" mass="26692">MQSDPSPQTSQSQTHLQAAANVVFVVAGAFAVGIAVSLVGVLLLQLLGISTDAPAVRAVLASLQYVGFGIAAYLYLERRNEWNIVRWRVPGLRDFGWMVGGLVILVAALVGVSVVIQQLGIEVAANQVITTGQQNPIYFLYMIPVTMLFVGPMEELIFRGIVQEKLRRTYGPAVAVVVASAVFAVAHWLALVGSSGGRVASIAVIFVLGAVLALLYERTENLVVVAVVHGLFNSYQFLGQYAIATGLIPGA</sequence>
<feature type="domain" description="CAAX prenyl protease 2/Lysostaphin resistance protein A-like" evidence="2">
    <location>
        <begin position="138"/>
        <end position="234"/>
    </location>
</feature>
<proteinExistence type="predicted"/>
<evidence type="ECO:0000313" key="3">
    <source>
        <dbReference type="EMBL" id="KTG08938.1"/>
    </source>
</evidence>
<evidence type="ECO:0000259" key="2">
    <source>
        <dbReference type="Pfam" id="PF02517"/>
    </source>
</evidence>
<feature type="transmembrane region" description="Helical" evidence="1">
    <location>
        <begin position="137"/>
        <end position="158"/>
    </location>
</feature>
<feature type="transmembrane region" description="Helical" evidence="1">
    <location>
        <begin position="55"/>
        <end position="76"/>
    </location>
</feature>
<dbReference type="OrthoDB" id="275779at2157"/>
<feature type="transmembrane region" description="Helical" evidence="1">
    <location>
        <begin position="196"/>
        <end position="215"/>
    </location>
</feature>
<dbReference type="PANTHER" id="PTHR36435">
    <property type="entry name" value="SLR1288 PROTEIN"/>
    <property type="match status" value="1"/>
</dbReference>
<dbReference type="InterPro" id="IPR003675">
    <property type="entry name" value="Rce1/LyrA-like_dom"/>
</dbReference>
<reference evidence="3 4" key="1">
    <citation type="submission" date="2015-12" db="EMBL/GenBank/DDBJ databases">
        <title>Haloprofundus marisrubri gen. nov., sp. nov., an extremely halophilic archaeon isolated from the Discovery deep brine-seawater interface in the Red Sea.</title>
        <authorList>
            <person name="Zhang G."/>
            <person name="Stingl U."/>
            <person name="Rashid M."/>
        </authorList>
    </citation>
    <scope>NUCLEOTIDE SEQUENCE [LARGE SCALE GENOMIC DNA]</scope>
    <source>
        <strain evidence="3 4">SB9</strain>
    </source>
</reference>
<dbReference type="Proteomes" id="UP000054387">
    <property type="component" value="Unassembled WGS sequence"/>
</dbReference>
<protein>
    <recommendedName>
        <fullName evidence="2">CAAX prenyl protease 2/Lysostaphin resistance protein A-like domain-containing protein</fullName>
    </recommendedName>
</protein>